<reference evidence="1 2" key="1">
    <citation type="submission" date="2014-04" db="EMBL/GenBank/DDBJ databases">
        <authorList>
            <consortium name="DOE Joint Genome Institute"/>
            <person name="Kuo A."/>
            <person name="Gay G."/>
            <person name="Dore J."/>
            <person name="Kohler A."/>
            <person name="Nagy L.G."/>
            <person name="Floudas D."/>
            <person name="Copeland A."/>
            <person name="Barry K.W."/>
            <person name="Cichocki N."/>
            <person name="Veneault-Fourrey C."/>
            <person name="LaButti K."/>
            <person name="Lindquist E.A."/>
            <person name="Lipzen A."/>
            <person name="Lundell T."/>
            <person name="Morin E."/>
            <person name="Murat C."/>
            <person name="Sun H."/>
            <person name="Tunlid A."/>
            <person name="Henrissat B."/>
            <person name="Grigoriev I.V."/>
            <person name="Hibbett D.S."/>
            <person name="Martin F."/>
            <person name="Nordberg H.P."/>
            <person name="Cantor M.N."/>
            <person name="Hua S.X."/>
        </authorList>
    </citation>
    <scope>NUCLEOTIDE SEQUENCE [LARGE SCALE GENOMIC DNA]</scope>
    <source>
        <strain evidence="2">h7</strain>
    </source>
</reference>
<name>A0A0C3CK82_HEBCY</name>
<dbReference type="HOGENOM" id="CLU_819049_0_0_1"/>
<gene>
    <name evidence="1" type="ORF">M413DRAFT_25620</name>
</gene>
<dbReference type="EMBL" id="KN831774">
    <property type="protein sequence ID" value="KIM44161.1"/>
    <property type="molecule type" value="Genomic_DNA"/>
</dbReference>
<keyword evidence="2" id="KW-1185">Reference proteome</keyword>
<evidence type="ECO:0000313" key="2">
    <source>
        <dbReference type="Proteomes" id="UP000053424"/>
    </source>
</evidence>
<evidence type="ECO:0008006" key="3">
    <source>
        <dbReference type="Google" id="ProtNLM"/>
    </source>
</evidence>
<dbReference type="OrthoDB" id="3232239at2759"/>
<dbReference type="AlphaFoldDB" id="A0A0C3CK82"/>
<organism evidence="1 2">
    <name type="scientific">Hebeloma cylindrosporum</name>
    <dbReference type="NCBI Taxonomy" id="76867"/>
    <lineage>
        <taxon>Eukaryota</taxon>
        <taxon>Fungi</taxon>
        <taxon>Dikarya</taxon>
        <taxon>Basidiomycota</taxon>
        <taxon>Agaricomycotina</taxon>
        <taxon>Agaricomycetes</taxon>
        <taxon>Agaricomycetidae</taxon>
        <taxon>Agaricales</taxon>
        <taxon>Agaricineae</taxon>
        <taxon>Hymenogastraceae</taxon>
        <taxon>Hebeloma</taxon>
    </lineage>
</organism>
<dbReference type="Proteomes" id="UP000053424">
    <property type="component" value="Unassembled WGS sequence"/>
</dbReference>
<protein>
    <recommendedName>
        <fullName evidence="3">F-box domain-containing protein</fullName>
    </recommendedName>
</protein>
<evidence type="ECO:0000313" key="1">
    <source>
        <dbReference type="EMBL" id="KIM44161.1"/>
    </source>
</evidence>
<sequence>MSKVIDDKRRAGCRREAYATSTSRINRRKCRKSSRRPVCPVFFVFSEQTPARGMPALALDGRGAPVKTFKKFPYLTRHIHTYHIEQLGTYSPREDSWDLLRPGPALSAMRNLKNLHIKAFHGNIADDILLDCPFQLVSFSWIFHVETGRIGRLLDGLLALPACDNLEHLRGDRGSIETFLPGRSVTSLIWIPGWGDSTDDINLLAKEFGEIQDLTFHTSYGSQHVVGFNTVAPYLKNLQCLELSTFSLELLDCVDVLPSLIGLILSKAFQYLWRNPNERHAIFLRCNRLSFLDIELGDDKSTLPRRFDRYDRYDCSSTYHRAVSKRFFNSFAEEGMLNT</sequence>
<accession>A0A0C3CK82</accession>
<proteinExistence type="predicted"/>
<reference evidence="2" key="2">
    <citation type="submission" date="2015-01" db="EMBL/GenBank/DDBJ databases">
        <title>Evolutionary Origins and Diversification of the Mycorrhizal Mutualists.</title>
        <authorList>
            <consortium name="DOE Joint Genome Institute"/>
            <consortium name="Mycorrhizal Genomics Consortium"/>
            <person name="Kohler A."/>
            <person name="Kuo A."/>
            <person name="Nagy L.G."/>
            <person name="Floudas D."/>
            <person name="Copeland A."/>
            <person name="Barry K.W."/>
            <person name="Cichocki N."/>
            <person name="Veneault-Fourrey C."/>
            <person name="LaButti K."/>
            <person name="Lindquist E.A."/>
            <person name="Lipzen A."/>
            <person name="Lundell T."/>
            <person name="Morin E."/>
            <person name="Murat C."/>
            <person name="Riley R."/>
            <person name="Ohm R."/>
            <person name="Sun H."/>
            <person name="Tunlid A."/>
            <person name="Henrissat B."/>
            <person name="Grigoriev I.V."/>
            <person name="Hibbett D.S."/>
            <person name="Martin F."/>
        </authorList>
    </citation>
    <scope>NUCLEOTIDE SEQUENCE [LARGE SCALE GENOMIC DNA]</scope>
    <source>
        <strain evidence="2">h7</strain>
    </source>
</reference>